<dbReference type="EMBL" id="LR596615">
    <property type="protein sequence ID" value="VUE36088.1"/>
    <property type="molecule type" value="Genomic_DNA"/>
</dbReference>
<dbReference type="KEGG" id="vg:40100460"/>
<reference evidence="1" key="2">
    <citation type="submission" date="2017-10" db="EMBL/GenBank/DDBJ databases">
        <authorList>
            <person name="Banno H."/>
            <person name="Chua N.-H."/>
        </authorList>
    </citation>
    <scope>NUCLEOTIDE SEQUENCE [LARGE SCALE GENOMIC DNA]</scope>
</reference>
<dbReference type="RefSeq" id="YP_009623652.1">
    <property type="nucleotide sequence ID" value="NC_042116.1"/>
</dbReference>
<protein>
    <submittedName>
        <fullName evidence="1">Uncharacterized protein</fullName>
    </submittedName>
</protein>
<dbReference type="EMBL" id="LT960551">
    <property type="protein sequence ID" value="SOK58319.1"/>
    <property type="molecule type" value="Genomic_DNA"/>
</dbReference>
<evidence type="ECO:0000313" key="2">
    <source>
        <dbReference type="EMBL" id="VUE36088.1"/>
    </source>
</evidence>
<name>A0A2C9CWN8_9CAUD</name>
<proteinExistence type="predicted"/>
<accession>A0A2C9CWN8</accession>
<dbReference type="Proteomes" id="UP000240931">
    <property type="component" value="Segment"/>
</dbReference>
<reference evidence="3" key="1">
    <citation type="submission" date="2017-10" db="EMBL/GenBank/DDBJ databases">
        <authorList>
            <person name="Skurnik M."/>
        </authorList>
    </citation>
    <scope>NUCLEOTIDE SEQUENCE [LARGE SCALE GENOMIC DNA]</scope>
</reference>
<evidence type="ECO:0000313" key="1">
    <source>
        <dbReference type="EMBL" id="SOK58319.1"/>
    </source>
</evidence>
<keyword evidence="3" id="KW-1185">Reference proteome</keyword>
<gene>
    <name evidence="1" type="primary">g042</name>
</gene>
<evidence type="ECO:0000313" key="3">
    <source>
        <dbReference type="Proteomes" id="UP000240931"/>
    </source>
</evidence>
<sequence length="131" mass="15323">MNKTHSTYLKAITGVILVNKDGEEYMYCIEDMQYSKYFTIGQIFNAIRVLYGKDVGDYGKLWPRYKINETISNDWLTLQSAMDNCDTDYDFLVEACKQLNEEVPEIVEREKVLQRLELVKETIMKIATTVQ</sequence>
<organism evidence="1 3">
    <name type="scientific">Yersinia phage fHe-Yen9-04</name>
    <dbReference type="NCBI Taxonomy" id="2052742"/>
    <lineage>
        <taxon>Viruses</taxon>
        <taxon>Duplodnaviria</taxon>
        <taxon>Heunggongvirae</taxon>
        <taxon>Uroviricota</taxon>
        <taxon>Caudoviricetes</taxon>
        <taxon>Eneladusvirus</taxon>
        <taxon>Eneladusvirus Yen904</taxon>
    </lineage>
</organism>
<dbReference type="Proteomes" id="UP000317227">
    <property type="component" value="Segment"/>
</dbReference>
<reference evidence="2 4" key="3">
    <citation type="submission" date="2019-06" db="EMBL/GenBank/DDBJ databases">
        <authorList>
            <person name="Bower L."/>
            <person name="Leinonen R."/>
        </authorList>
    </citation>
    <scope>NUCLEOTIDE SEQUENCE [LARGE SCALE GENOMIC DNA]</scope>
</reference>
<dbReference type="GeneID" id="40100460"/>
<evidence type="ECO:0000313" key="4">
    <source>
        <dbReference type="Proteomes" id="UP000317227"/>
    </source>
</evidence>
<dbReference type="OrthoDB" id="19751at10239"/>